<evidence type="ECO:0000313" key="1">
    <source>
        <dbReference type="EMBL" id="KAH7138286.1"/>
    </source>
</evidence>
<keyword evidence="2" id="KW-1185">Reference proteome</keyword>
<dbReference type="EMBL" id="JAGMWT010000001">
    <property type="protein sequence ID" value="KAH7138286.1"/>
    <property type="molecule type" value="Genomic_DNA"/>
</dbReference>
<proteinExistence type="predicted"/>
<evidence type="ECO:0000313" key="2">
    <source>
        <dbReference type="Proteomes" id="UP000700596"/>
    </source>
</evidence>
<protein>
    <submittedName>
        <fullName evidence="1">Uncharacterized protein</fullName>
    </submittedName>
</protein>
<organism evidence="1 2">
    <name type="scientific">Dendryphion nanum</name>
    <dbReference type="NCBI Taxonomy" id="256645"/>
    <lineage>
        <taxon>Eukaryota</taxon>
        <taxon>Fungi</taxon>
        <taxon>Dikarya</taxon>
        <taxon>Ascomycota</taxon>
        <taxon>Pezizomycotina</taxon>
        <taxon>Dothideomycetes</taxon>
        <taxon>Pleosporomycetidae</taxon>
        <taxon>Pleosporales</taxon>
        <taxon>Torulaceae</taxon>
        <taxon>Dendryphion</taxon>
    </lineage>
</organism>
<reference evidence="1" key="1">
    <citation type="journal article" date="2021" name="Nat. Commun.">
        <title>Genetic determinants of endophytism in the Arabidopsis root mycobiome.</title>
        <authorList>
            <person name="Mesny F."/>
            <person name="Miyauchi S."/>
            <person name="Thiergart T."/>
            <person name="Pickel B."/>
            <person name="Atanasova L."/>
            <person name="Karlsson M."/>
            <person name="Huettel B."/>
            <person name="Barry K.W."/>
            <person name="Haridas S."/>
            <person name="Chen C."/>
            <person name="Bauer D."/>
            <person name="Andreopoulos W."/>
            <person name="Pangilinan J."/>
            <person name="LaButti K."/>
            <person name="Riley R."/>
            <person name="Lipzen A."/>
            <person name="Clum A."/>
            <person name="Drula E."/>
            <person name="Henrissat B."/>
            <person name="Kohler A."/>
            <person name="Grigoriev I.V."/>
            <person name="Martin F.M."/>
            <person name="Hacquard S."/>
        </authorList>
    </citation>
    <scope>NUCLEOTIDE SEQUENCE</scope>
    <source>
        <strain evidence="1">MPI-CAGE-CH-0243</strain>
    </source>
</reference>
<dbReference type="OrthoDB" id="3792077at2759"/>
<dbReference type="Proteomes" id="UP000700596">
    <property type="component" value="Unassembled WGS sequence"/>
</dbReference>
<gene>
    <name evidence="1" type="ORF">B0J11DRAFT_11723</name>
</gene>
<name>A0A9P9IZW8_9PLEO</name>
<comment type="caution">
    <text evidence="1">The sequence shown here is derived from an EMBL/GenBank/DDBJ whole genome shotgun (WGS) entry which is preliminary data.</text>
</comment>
<accession>A0A9P9IZW8</accession>
<dbReference type="AlphaFoldDB" id="A0A9P9IZW8"/>
<sequence>MSSTTSILEEKQLYAVLKSEIITLATALYGTTSPDPTSTFDILPSLQHLPTQPRIHNVMLIMYTSPGSFTSWAQLMSTTSAASVNEAMGFLLEKLQLLMGALAGMCFDFLLKWGACLESWRAVRLCLWLMH</sequence>